<dbReference type="InterPro" id="IPR017896">
    <property type="entry name" value="4Fe4S_Fe-S-bd"/>
</dbReference>
<dbReference type="SUPFAM" id="SSF54862">
    <property type="entry name" value="4Fe-4S ferredoxins"/>
    <property type="match status" value="1"/>
</dbReference>
<evidence type="ECO:0000313" key="12">
    <source>
        <dbReference type="Proteomes" id="UP000035553"/>
    </source>
</evidence>
<feature type="domain" description="4Fe-4S ferredoxin-type" evidence="10">
    <location>
        <begin position="31"/>
        <end position="60"/>
    </location>
</feature>
<proteinExistence type="predicted"/>
<dbReference type="PROSITE" id="PS00198">
    <property type="entry name" value="4FE4S_FER_1"/>
    <property type="match status" value="1"/>
</dbReference>
<keyword evidence="4 9" id="KW-0004">4Fe-4S</keyword>
<dbReference type="EMBL" id="AFVQ02000051">
    <property type="protein sequence ID" value="KLI03176.1"/>
    <property type="molecule type" value="Genomic_DNA"/>
</dbReference>
<dbReference type="InterPro" id="IPR017900">
    <property type="entry name" value="4Fe4S_Fe_S_CS"/>
</dbReference>
<evidence type="ECO:0000256" key="6">
    <source>
        <dbReference type="ARBA" id="ARBA00022982"/>
    </source>
</evidence>
<keyword evidence="12" id="KW-1185">Reference proteome</keyword>
<sequence length="80" mass="9004">MAFVITSACENEKAGECIETCPVDCIVEDQKQMYIDPDVCIDCGACEAVCPVEAIYPEDEVPESEQKYIQINRDFFKSRS</sequence>
<evidence type="ECO:0000256" key="8">
    <source>
        <dbReference type="ARBA" id="ARBA00023014"/>
    </source>
</evidence>
<gene>
    <name evidence="11" type="ORF">SINU_04235</name>
</gene>
<dbReference type="InterPro" id="IPR000813">
    <property type="entry name" value="7Fe_ferredoxin"/>
</dbReference>
<dbReference type="OrthoDB" id="9798098at2"/>
<evidence type="ECO:0000256" key="9">
    <source>
        <dbReference type="RuleBase" id="RU365098"/>
    </source>
</evidence>
<dbReference type="Gene3D" id="3.30.70.20">
    <property type="match status" value="1"/>
</dbReference>
<dbReference type="PRINTS" id="PR00354">
    <property type="entry name" value="7FE8SFRDOXIN"/>
</dbReference>
<evidence type="ECO:0000256" key="1">
    <source>
        <dbReference type="ARBA" id="ARBA00001927"/>
    </source>
</evidence>
<evidence type="ECO:0000256" key="5">
    <source>
        <dbReference type="ARBA" id="ARBA00022723"/>
    </source>
</evidence>
<dbReference type="AlphaFoldDB" id="A0A0U1QRA0"/>
<evidence type="ECO:0000256" key="3">
    <source>
        <dbReference type="ARBA" id="ARBA00022448"/>
    </source>
</evidence>
<evidence type="ECO:0000313" key="11">
    <source>
        <dbReference type="EMBL" id="KLI03176.1"/>
    </source>
</evidence>
<dbReference type="PANTHER" id="PTHR42859:SF2">
    <property type="entry name" value="FERREDOXIN"/>
    <property type="match status" value="1"/>
</dbReference>
<dbReference type="Pfam" id="PF00037">
    <property type="entry name" value="Fer4"/>
    <property type="match status" value="1"/>
</dbReference>
<accession>A0A0U1QRA0</accession>
<comment type="cofactor">
    <cofactor evidence="2 9">
        <name>[4Fe-4S] cluster</name>
        <dbReference type="ChEBI" id="CHEBI:49883"/>
    </cofactor>
</comment>
<keyword evidence="3 9" id="KW-0813">Transport</keyword>
<evidence type="ECO:0000256" key="7">
    <source>
        <dbReference type="ARBA" id="ARBA00023004"/>
    </source>
</evidence>
<keyword evidence="5 9" id="KW-0479">Metal-binding</keyword>
<comment type="cofactor">
    <cofactor evidence="1">
        <name>[3Fe-4S] cluster</name>
        <dbReference type="ChEBI" id="CHEBI:21137"/>
    </cofactor>
</comment>
<dbReference type="GO" id="GO:0046872">
    <property type="term" value="F:metal ion binding"/>
    <property type="evidence" value="ECO:0007669"/>
    <property type="project" value="UniProtKB-UniRule"/>
</dbReference>
<dbReference type="GO" id="GO:0051539">
    <property type="term" value="F:4 iron, 4 sulfur cluster binding"/>
    <property type="evidence" value="ECO:0007669"/>
    <property type="project" value="UniProtKB-UniRule"/>
</dbReference>
<name>A0A0U1QRA0_9BACL</name>
<comment type="function">
    <text evidence="9">Ferredoxins are iron-sulfur proteins that transfer electrons in a wide variety of metabolic reactions.</text>
</comment>
<dbReference type="GO" id="GO:0009055">
    <property type="term" value="F:electron transfer activity"/>
    <property type="evidence" value="ECO:0007669"/>
    <property type="project" value="UniProtKB-UniRule"/>
</dbReference>
<dbReference type="STRING" id="1069536.SINU_04235"/>
<keyword evidence="6 9" id="KW-0249">Electron transport</keyword>
<evidence type="ECO:0000256" key="4">
    <source>
        <dbReference type="ARBA" id="ARBA00022485"/>
    </source>
</evidence>
<dbReference type="Proteomes" id="UP000035553">
    <property type="component" value="Unassembled WGS sequence"/>
</dbReference>
<dbReference type="InterPro" id="IPR050294">
    <property type="entry name" value="RnfB_subfamily"/>
</dbReference>
<evidence type="ECO:0000259" key="10">
    <source>
        <dbReference type="PROSITE" id="PS51379"/>
    </source>
</evidence>
<protein>
    <recommendedName>
        <fullName evidence="9">Ferredoxin</fullName>
    </recommendedName>
</protein>
<reference evidence="11 12" key="1">
    <citation type="journal article" date="2011" name="J. Bacteriol.">
        <title>Draft genome sequence of Sporolactobacillus inulinus strain CASD, an efficient D-lactic acid-producing bacterium with high-concentration lactate tolerance capability.</title>
        <authorList>
            <person name="Yu B."/>
            <person name="Su F."/>
            <person name="Wang L."/>
            <person name="Xu K."/>
            <person name="Zhao B."/>
            <person name="Xu P."/>
        </authorList>
    </citation>
    <scope>NUCLEOTIDE SEQUENCE [LARGE SCALE GENOMIC DNA]</scope>
    <source>
        <strain evidence="11 12">CASD</strain>
    </source>
</reference>
<comment type="caution">
    <text evidence="11">The sequence shown here is derived from an EMBL/GenBank/DDBJ whole genome shotgun (WGS) entry which is preliminary data.</text>
</comment>
<dbReference type="PROSITE" id="PS51379">
    <property type="entry name" value="4FE4S_FER_2"/>
    <property type="match status" value="1"/>
</dbReference>
<dbReference type="PANTHER" id="PTHR42859">
    <property type="entry name" value="OXIDOREDUCTASE"/>
    <property type="match status" value="1"/>
</dbReference>
<dbReference type="RefSeq" id="WP_010025905.1">
    <property type="nucleotide sequence ID" value="NZ_AFVQ02000051.1"/>
</dbReference>
<keyword evidence="7 9" id="KW-0408">Iron</keyword>
<keyword evidence="8 9" id="KW-0411">Iron-sulfur</keyword>
<evidence type="ECO:0000256" key="2">
    <source>
        <dbReference type="ARBA" id="ARBA00001966"/>
    </source>
</evidence>
<organism evidence="11 12">
    <name type="scientific">Sporolactobacillus inulinus CASD</name>
    <dbReference type="NCBI Taxonomy" id="1069536"/>
    <lineage>
        <taxon>Bacteria</taxon>
        <taxon>Bacillati</taxon>
        <taxon>Bacillota</taxon>
        <taxon>Bacilli</taxon>
        <taxon>Bacillales</taxon>
        <taxon>Sporolactobacillaceae</taxon>
        <taxon>Sporolactobacillus</taxon>
    </lineage>
</organism>